<dbReference type="EMBL" id="JADCNL010000014">
    <property type="protein sequence ID" value="KAG0453107.1"/>
    <property type="molecule type" value="Genomic_DNA"/>
</dbReference>
<evidence type="ECO:0000259" key="4">
    <source>
        <dbReference type="PROSITE" id="PS50067"/>
    </source>
</evidence>
<dbReference type="InterPro" id="IPR001752">
    <property type="entry name" value="Kinesin_motor_dom"/>
</dbReference>
<dbReference type="GO" id="GO:0005875">
    <property type="term" value="C:microtubule associated complex"/>
    <property type="evidence" value="ECO:0007669"/>
    <property type="project" value="TreeGrafter"/>
</dbReference>
<dbReference type="SUPFAM" id="SSF52540">
    <property type="entry name" value="P-loop containing nucleoside triphosphate hydrolases"/>
    <property type="match status" value="1"/>
</dbReference>
<proteinExistence type="inferred from homology"/>
<evidence type="ECO:0000256" key="3">
    <source>
        <dbReference type="PROSITE-ProRule" id="PRU00283"/>
    </source>
</evidence>
<dbReference type="GO" id="GO:0008017">
    <property type="term" value="F:microtubule binding"/>
    <property type="evidence" value="ECO:0007669"/>
    <property type="project" value="InterPro"/>
</dbReference>
<comment type="similarity">
    <text evidence="3">Belongs to the TRAFAC class myosin-kinesin ATPase superfamily. Kinesin family.</text>
</comment>
<dbReference type="PROSITE" id="PS50067">
    <property type="entry name" value="KINESIN_MOTOR_2"/>
    <property type="match status" value="1"/>
</dbReference>
<feature type="domain" description="Kinesin motor" evidence="4">
    <location>
        <begin position="1"/>
        <end position="136"/>
    </location>
</feature>
<keyword evidence="3" id="KW-0067">ATP-binding</keyword>
<dbReference type="Proteomes" id="UP000636800">
    <property type="component" value="Unassembled WGS sequence"/>
</dbReference>
<evidence type="ECO:0000313" key="5">
    <source>
        <dbReference type="EMBL" id="KAG0453107.1"/>
    </source>
</evidence>
<dbReference type="InterPro" id="IPR027417">
    <property type="entry name" value="P-loop_NTPase"/>
</dbReference>
<comment type="caution">
    <text evidence="5">The sequence shown here is derived from an EMBL/GenBank/DDBJ whole genome shotgun (WGS) entry which is preliminary data.</text>
</comment>
<dbReference type="GO" id="GO:0007052">
    <property type="term" value="P:mitotic spindle organization"/>
    <property type="evidence" value="ECO:0007669"/>
    <property type="project" value="TreeGrafter"/>
</dbReference>
<dbReference type="PANTHER" id="PTHR47969">
    <property type="entry name" value="CHROMOSOME-ASSOCIATED KINESIN KIF4A-RELATED"/>
    <property type="match status" value="1"/>
</dbReference>
<keyword evidence="6" id="KW-1185">Reference proteome</keyword>
<dbReference type="OrthoDB" id="427950at2759"/>
<evidence type="ECO:0000313" key="6">
    <source>
        <dbReference type="Proteomes" id="UP000636800"/>
    </source>
</evidence>
<dbReference type="AlphaFoldDB" id="A0A835PK73"/>
<protein>
    <recommendedName>
        <fullName evidence="4">Kinesin motor domain-containing protein</fullName>
    </recommendedName>
</protein>
<name>A0A835PK73_VANPL</name>
<dbReference type="Pfam" id="PF00225">
    <property type="entry name" value="Kinesin"/>
    <property type="match status" value="1"/>
</dbReference>
<dbReference type="GO" id="GO:0051231">
    <property type="term" value="P:spindle elongation"/>
    <property type="evidence" value="ECO:0007669"/>
    <property type="project" value="TreeGrafter"/>
</dbReference>
<reference evidence="5 6" key="1">
    <citation type="journal article" date="2020" name="Nat. Food">
        <title>A phased Vanilla planifolia genome enables genetic improvement of flavour and production.</title>
        <authorList>
            <person name="Hasing T."/>
            <person name="Tang H."/>
            <person name="Brym M."/>
            <person name="Khazi F."/>
            <person name="Huang T."/>
            <person name="Chambers A.H."/>
        </authorList>
    </citation>
    <scope>NUCLEOTIDE SEQUENCE [LARGE SCALE GENOMIC DNA]</scope>
    <source>
        <tissue evidence="5">Leaf</tissue>
    </source>
</reference>
<organism evidence="5 6">
    <name type="scientific">Vanilla planifolia</name>
    <name type="common">Vanilla</name>
    <dbReference type="NCBI Taxonomy" id="51239"/>
    <lineage>
        <taxon>Eukaryota</taxon>
        <taxon>Viridiplantae</taxon>
        <taxon>Streptophyta</taxon>
        <taxon>Embryophyta</taxon>
        <taxon>Tracheophyta</taxon>
        <taxon>Spermatophyta</taxon>
        <taxon>Magnoliopsida</taxon>
        <taxon>Liliopsida</taxon>
        <taxon>Asparagales</taxon>
        <taxon>Orchidaceae</taxon>
        <taxon>Vanilloideae</taxon>
        <taxon>Vanilleae</taxon>
        <taxon>Vanilla</taxon>
    </lineage>
</organism>
<dbReference type="GO" id="GO:0005524">
    <property type="term" value="F:ATP binding"/>
    <property type="evidence" value="ECO:0007669"/>
    <property type="project" value="UniProtKB-UniRule"/>
</dbReference>
<evidence type="ECO:0000256" key="2">
    <source>
        <dbReference type="ARBA" id="ARBA00023175"/>
    </source>
</evidence>
<dbReference type="GO" id="GO:0003777">
    <property type="term" value="F:microtubule motor activity"/>
    <property type="evidence" value="ECO:0007669"/>
    <property type="project" value="InterPro"/>
</dbReference>
<evidence type="ECO:0000256" key="1">
    <source>
        <dbReference type="ARBA" id="ARBA00022701"/>
    </source>
</evidence>
<dbReference type="InterPro" id="IPR027640">
    <property type="entry name" value="Kinesin-like_fam"/>
</dbReference>
<accession>A0A835PK73</accession>
<sequence>MVSTSRRDTYTLDGCYEQVENVTELFIQEVKPLLQGILDGKNSCVIAFGARRSGKTQLIEGSEEIPGLAMKSFCELIPMVEEIGGSIAISCYRIYHDHVYDLLEHKEKEVQILEDVNKRIQLKGLSKIPVKTLSDL</sequence>
<feature type="binding site" evidence="3">
    <location>
        <begin position="49"/>
        <end position="56"/>
    </location>
    <ligand>
        <name>ATP</name>
        <dbReference type="ChEBI" id="CHEBI:30616"/>
    </ligand>
</feature>
<dbReference type="Gene3D" id="3.40.850.10">
    <property type="entry name" value="Kinesin motor domain"/>
    <property type="match status" value="1"/>
</dbReference>
<keyword evidence="1" id="KW-0493">Microtubule</keyword>
<gene>
    <name evidence="5" type="ORF">HPP92_025771</name>
</gene>
<dbReference type="GO" id="GO:0005874">
    <property type="term" value="C:microtubule"/>
    <property type="evidence" value="ECO:0007669"/>
    <property type="project" value="UniProtKB-KW"/>
</dbReference>
<dbReference type="GO" id="GO:0007018">
    <property type="term" value="P:microtubule-based movement"/>
    <property type="evidence" value="ECO:0007669"/>
    <property type="project" value="InterPro"/>
</dbReference>
<dbReference type="PANTHER" id="PTHR47969:SF9">
    <property type="entry name" value="KINESIN-LIKE PROTEIN"/>
    <property type="match status" value="1"/>
</dbReference>
<keyword evidence="3" id="KW-0547">Nucleotide-binding</keyword>
<keyword evidence="2 3" id="KW-0505">Motor protein</keyword>
<dbReference type="InterPro" id="IPR036961">
    <property type="entry name" value="Kinesin_motor_dom_sf"/>
</dbReference>